<dbReference type="PANTHER" id="PTHR47117">
    <property type="entry name" value="STAR-RELATED LIPID TRANSFER PROTEIN 9"/>
    <property type="match status" value="1"/>
</dbReference>
<evidence type="ECO:0000256" key="7">
    <source>
        <dbReference type="SAM" id="MobiDB-lite"/>
    </source>
</evidence>
<feature type="domain" description="Kinesin motor" evidence="8">
    <location>
        <begin position="3"/>
        <end position="416"/>
    </location>
</feature>
<dbReference type="PANTHER" id="PTHR47117:SF8">
    <property type="entry name" value="KINESIN FAMILY MEMBER 16B"/>
    <property type="match status" value="1"/>
</dbReference>
<dbReference type="Gene3D" id="2.60.200.20">
    <property type="match status" value="1"/>
</dbReference>
<proteinExistence type="inferred from homology"/>
<dbReference type="FunFam" id="3.40.850.10:FF:000167">
    <property type="entry name" value="Uncharacterized protein"/>
    <property type="match status" value="1"/>
</dbReference>
<dbReference type="InterPro" id="IPR001683">
    <property type="entry name" value="PX_dom"/>
</dbReference>
<evidence type="ECO:0000259" key="8">
    <source>
        <dbReference type="PROSITE" id="PS50067"/>
    </source>
</evidence>
<feature type="coiled-coil region" evidence="6">
    <location>
        <begin position="885"/>
        <end position="912"/>
    </location>
</feature>
<dbReference type="Pfam" id="PF00498">
    <property type="entry name" value="FHA"/>
    <property type="match status" value="1"/>
</dbReference>
<organism evidence="10 11">
    <name type="scientific">Oryzias latipes</name>
    <name type="common">Japanese rice fish</name>
    <name type="synonym">Japanese killifish</name>
    <dbReference type="NCBI Taxonomy" id="8090"/>
    <lineage>
        <taxon>Eukaryota</taxon>
        <taxon>Metazoa</taxon>
        <taxon>Chordata</taxon>
        <taxon>Craniata</taxon>
        <taxon>Vertebrata</taxon>
        <taxon>Euteleostomi</taxon>
        <taxon>Actinopterygii</taxon>
        <taxon>Neopterygii</taxon>
        <taxon>Teleostei</taxon>
        <taxon>Neoteleostei</taxon>
        <taxon>Acanthomorphata</taxon>
        <taxon>Ovalentaria</taxon>
        <taxon>Atherinomorphae</taxon>
        <taxon>Beloniformes</taxon>
        <taxon>Adrianichthyidae</taxon>
        <taxon>Oryziinae</taxon>
        <taxon>Oryzias</taxon>
    </lineage>
</organism>
<dbReference type="InterPro" id="IPR000253">
    <property type="entry name" value="FHA_dom"/>
</dbReference>
<dbReference type="GO" id="GO:0003777">
    <property type="term" value="F:microtubule motor activity"/>
    <property type="evidence" value="ECO:0007669"/>
    <property type="project" value="InterPro"/>
</dbReference>
<reference evidence="10" key="3">
    <citation type="submission" date="2025-08" db="UniProtKB">
        <authorList>
            <consortium name="Ensembl"/>
        </authorList>
    </citation>
    <scope>IDENTIFICATION</scope>
    <source>
        <strain evidence="10">HSOK</strain>
    </source>
</reference>
<dbReference type="GO" id="GO:0008017">
    <property type="term" value="F:microtubule binding"/>
    <property type="evidence" value="ECO:0007669"/>
    <property type="project" value="InterPro"/>
</dbReference>
<dbReference type="Gene3D" id="3.30.1520.10">
    <property type="entry name" value="Phox-like domain"/>
    <property type="match status" value="1"/>
</dbReference>
<reference evidence="10" key="4">
    <citation type="submission" date="2025-09" db="UniProtKB">
        <authorList>
            <consortium name="Ensembl"/>
        </authorList>
    </citation>
    <scope>IDENTIFICATION</scope>
    <source>
        <strain evidence="10">HSOK</strain>
    </source>
</reference>
<dbReference type="GO" id="GO:0035091">
    <property type="term" value="F:phosphatidylinositol binding"/>
    <property type="evidence" value="ECO:0007669"/>
    <property type="project" value="InterPro"/>
</dbReference>
<evidence type="ECO:0000256" key="2">
    <source>
        <dbReference type="ARBA" id="ARBA00022840"/>
    </source>
</evidence>
<evidence type="ECO:0000256" key="3">
    <source>
        <dbReference type="ARBA" id="ARBA00023054"/>
    </source>
</evidence>
<dbReference type="InterPro" id="IPR036961">
    <property type="entry name" value="Kinesin_motor_dom_sf"/>
</dbReference>
<dbReference type="GO" id="GO:0007018">
    <property type="term" value="P:microtubule-based movement"/>
    <property type="evidence" value="ECO:0007669"/>
    <property type="project" value="InterPro"/>
</dbReference>
<dbReference type="FunFam" id="2.60.200.20:FF:000005">
    <property type="entry name" value="Kinesin family member 16B"/>
    <property type="match status" value="1"/>
</dbReference>
<feature type="coiled-coil region" evidence="6">
    <location>
        <begin position="431"/>
        <end position="479"/>
    </location>
</feature>
<dbReference type="Ensembl" id="ENSORLT00015030997.1">
    <property type="protein sequence ID" value="ENSORLP00015021537.1"/>
    <property type="gene ID" value="ENSORLG00015022771.1"/>
</dbReference>
<dbReference type="Proteomes" id="UP000265200">
    <property type="component" value="Chromosome 1"/>
</dbReference>
<evidence type="ECO:0000313" key="11">
    <source>
        <dbReference type="Proteomes" id="UP000265200"/>
    </source>
</evidence>
<accession>A0A3P9INC7</accession>
<dbReference type="SUPFAM" id="SSF52540">
    <property type="entry name" value="P-loop containing nucleoside triphosphate hydrolases"/>
    <property type="match status" value="1"/>
</dbReference>
<dbReference type="AlphaFoldDB" id="A0A3P9INC7"/>
<dbReference type="SUPFAM" id="SSF49879">
    <property type="entry name" value="SMAD/FHA domain"/>
    <property type="match status" value="1"/>
</dbReference>
<dbReference type="InterPro" id="IPR036871">
    <property type="entry name" value="PX_dom_sf"/>
</dbReference>
<evidence type="ECO:0000259" key="9">
    <source>
        <dbReference type="PROSITE" id="PS50195"/>
    </source>
</evidence>
<dbReference type="Gene3D" id="3.40.850.10">
    <property type="entry name" value="Kinesin motor domain"/>
    <property type="match status" value="1"/>
</dbReference>
<feature type="compositionally biased region" description="Basic and acidic residues" evidence="7">
    <location>
        <begin position="1180"/>
        <end position="1189"/>
    </location>
</feature>
<feature type="binding site" evidence="5">
    <location>
        <begin position="102"/>
        <end position="109"/>
    </location>
    <ligand>
        <name>ATP</name>
        <dbReference type="ChEBI" id="CHEBI:30616"/>
    </ligand>
</feature>
<feature type="domain" description="PX" evidence="9">
    <location>
        <begin position="1175"/>
        <end position="1267"/>
    </location>
</feature>
<evidence type="ECO:0000256" key="1">
    <source>
        <dbReference type="ARBA" id="ARBA00022741"/>
    </source>
</evidence>
<feature type="region of interest" description="Disordered" evidence="7">
    <location>
        <begin position="1075"/>
        <end position="1137"/>
    </location>
</feature>
<dbReference type="SMART" id="SM00129">
    <property type="entry name" value="KISc"/>
    <property type="match status" value="1"/>
</dbReference>
<dbReference type="PROSITE" id="PS50067">
    <property type="entry name" value="KINESIN_MOTOR_2"/>
    <property type="match status" value="1"/>
</dbReference>
<keyword evidence="2 5" id="KW-0067">ATP-binding</keyword>
<feature type="compositionally biased region" description="Basic and acidic residues" evidence="7">
    <location>
        <begin position="761"/>
        <end position="771"/>
    </location>
</feature>
<dbReference type="SUPFAM" id="SSF64268">
    <property type="entry name" value="PX domain"/>
    <property type="match status" value="1"/>
</dbReference>
<dbReference type="CDD" id="cd01365">
    <property type="entry name" value="KISc_KIF1A_KIF1B"/>
    <property type="match status" value="1"/>
</dbReference>
<evidence type="ECO:0000256" key="5">
    <source>
        <dbReference type="PROSITE-ProRule" id="PRU00283"/>
    </source>
</evidence>
<reference evidence="10 11" key="2">
    <citation type="submission" date="2017-04" db="EMBL/GenBank/DDBJ databases">
        <title>CpG methylation of centromeres and impact of large insertions on vertebrate speciation.</title>
        <authorList>
            <person name="Ichikawa K."/>
            <person name="Yoshimura J."/>
            <person name="Morishita S."/>
        </authorList>
    </citation>
    <scope>NUCLEOTIDE SEQUENCE</scope>
    <source>
        <strain evidence="10 11">HSOK</strain>
    </source>
</reference>
<feature type="compositionally biased region" description="Basic and acidic residues" evidence="7">
    <location>
        <begin position="1099"/>
        <end position="1128"/>
    </location>
</feature>
<name>A0A3P9INC7_ORYLA</name>
<evidence type="ECO:0000313" key="10">
    <source>
        <dbReference type="Ensembl" id="ENSORLP00015021537.1"/>
    </source>
</evidence>
<dbReference type="PROSITE" id="PS00411">
    <property type="entry name" value="KINESIN_MOTOR_1"/>
    <property type="match status" value="1"/>
</dbReference>
<dbReference type="GO" id="GO:0005524">
    <property type="term" value="F:ATP binding"/>
    <property type="evidence" value="ECO:0007669"/>
    <property type="project" value="UniProtKB-UniRule"/>
</dbReference>
<reference key="1">
    <citation type="journal article" date="2007" name="Nature">
        <title>The medaka draft genome and insights into vertebrate genome evolution.</title>
        <authorList>
            <person name="Kasahara M."/>
            <person name="Naruse K."/>
            <person name="Sasaki S."/>
            <person name="Nakatani Y."/>
            <person name="Qu W."/>
            <person name="Ahsan B."/>
            <person name="Yamada T."/>
            <person name="Nagayasu Y."/>
            <person name="Doi K."/>
            <person name="Kasai Y."/>
            <person name="Jindo T."/>
            <person name="Kobayashi D."/>
            <person name="Shimada A."/>
            <person name="Toyoda A."/>
            <person name="Kuroki Y."/>
            <person name="Fujiyama A."/>
            <person name="Sasaki T."/>
            <person name="Shimizu A."/>
            <person name="Asakawa S."/>
            <person name="Shimizu N."/>
            <person name="Hashimoto S."/>
            <person name="Yang J."/>
            <person name="Lee Y."/>
            <person name="Matsushima K."/>
            <person name="Sugano S."/>
            <person name="Sakaizumi M."/>
            <person name="Narita T."/>
            <person name="Ohishi K."/>
            <person name="Haga S."/>
            <person name="Ohta F."/>
            <person name="Nomoto H."/>
            <person name="Nogata K."/>
            <person name="Morishita T."/>
            <person name="Endo T."/>
            <person name="Shin-I T."/>
            <person name="Takeda H."/>
            <person name="Morishita S."/>
            <person name="Kohara Y."/>
        </authorList>
    </citation>
    <scope>NUCLEOTIDE SEQUENCE [LARGE SCALE GENOMIC DNA]</scope>
    <source>
        <strain>Hd-rR</strain>
    </source>
</reference>
<keyword evidence="3 6" id="KW-0175">Coiled coil</keyword>
<protein>
    <submittedName>
        <fullName evidence="10">Kinesin family member 16Ba</fullName>
    </submittedName>
</protein>
<feature type="coiled-coil region" evidence="6">
    <location>
        <begin position="657"/>
        <end position="715"/>
    </location>
</feature>
<dbReference type="InterPro" id="IPR027417">
    <property type="entry name" value="P-loop_NTPase"/>
</dbReference>
<dbReference type="InterPro" id="IPR019821">
    <property type="entry name" value="Kinesin_motor_CS"/>
</dbReference>
<dbReference type="InterPro" id="IPR001752">
    <property type="entry name" value="Kinesin_motor_dom"/>
</dbReference>
<dbReference type="PROSITE" id="PS50195">
    <property type="entry name" value="PX"/>
    <property type="match status" value="1"/>
</dbReference>
<dbReference type="Pfam" id="PF00787">
    <property type="entry name" value="PX"/>
    <property type="match status" value="1"/>
</dbReference>
<sequence>MASVRVAVRVRPMNRREKDLSSRCIIRMEGSKTSIVNLKIADGFPGEPAKENTKTFTYDFSYDSTDRQSSAFTSQEKVFEDLGSDVLKAAFDGYNACVFAYGQTGSGKSYTMMGAPGDAGLIPRICEGLFSRISDSSGCDEASFRTEVRSEPVLLGLKHSGVLVHLTVGFVLLTFSYLEIYNERVRDLLRRKSTQTYNLRVREHPKDGPYVEGRPLPLEIHRRGLCPALVARPHGPALMSPPTDLSKHLVLNYSDVEELMEAGNINRTTASTGMNDVSSRSHAIFTINFTQAKFDAEMPSETISKIHLVDLAGSERADATGATGVRLKEGGNINKSLVTLGNVISALADMAQDAANASLKKKSAFVPYRDSVLTWLLKDSLGGNSKTIMIATISPADVNYGETLSTLRYANRAKNIINKPTVNEDANVRLIRELQAEIARLKALLIQGNQIALLDSPTALSMEEKLHQNEARVLELTKEWTNKWNETQSILKEETLALRKEGIGVVLDSELPHLIGIDDDLLSTGIILYHLKEGQTFVGREDASTEQDIVLHGLDLESEHCVFENQSGTVTLVPLAGAQCSVNGVQVTEPTQLNQGAVILLGRTNMFRFNHPKEAARLREKRKSGLLSSLSLSMTDLSRSCENLSTVMLYNPGLEFERQQREELEKLEMKRRLITEMEAKQQSEKAELERLQQEVESQRKESEKVQQRILRQEESLRHRSQDIESRLRDFLAKKELFEEEKRSEIWSSRKLQQEDESEEEQERRRQHEAAEQREIYRELERLNKEREEQRLRLDTERRRLEEQEREQLSLVGKLEEQLREKKEAASTLLTREDTQHLEEEQHTLADIRGALLRAKEAAARTDGEGACEEARSAQTRYREFKAAQMKELGQMEEGLQQQRERLQQEVAAERTTLLVLSQSLKELQEKGLQDATTVCQEEQLLRQAEERLNFKERQLADLEDSLLPAVAEEKLRAMEVLQQSGDNHQSSLGLDNTLYQVEKELEDKEERLSLHWSSAQQLQQLQETYEFTANVARQEEKVRRKEKEILESREKQQREAMEQAVSRLERRHSALRRSISLEVEEEEEERHESSASRTGGEVDQQRLEREIQKLRQRISEGDDRGRTPEEKTGGSPVSHMQTLNSLLPLSDDRINAYIEEEVQRRLRRMNLLKGGRDNPPSPESVKKDEELQRRNPRRLKHEMTVMDETWTVFRRYSRFREMHKALRLKHPELLTLEFPPKMLFGNRDERLVAERRGLLEVRSRVTSCSIS</sequence>
<evidence type="ECO:0000256" key="4">
    <source>
        <dbReference type="ARBA" id="ARBA00023175"/>
    </source>
</evidence>
<dbReference type="Pfam" id="PF00225">
    <property type="entry name" value="Kinesin"/>
    <property type="match status" value="2"/>
</dbReference>
<feature type="region of interest" description="Disordered" evidence="7">
    <location>
        <begin position="1166"/>
        <end position="1194"/>
    </location>
</feature>
<dbReference type="PRINTS" id="PR00380">
    <property type="entry name" value="KINESINHEAVY"/>
</dbReference>
<keyword evidence="1 5" id="KW-0547">Nucleotide-binding</keyword>
<comment type="similarity">
    <text evidence="5">Belongs to the TRAFAC class myosin-kinesin ATPase superfamily. Kinesin family.</text>
</comment>
<dbReference type="InterPro" id="IPR008984">
    <property type="entry name" value="SMAD_FHA_dom_sf"/>
</dbReference>
<evidence type="ECO:0000256" key="6">
    <source>
        <dbReference type="SAM" id="Coils"/>
    </source>
</evidence>
<feature type="region of interest" description="Disordered" evidence="7">
    <location>
        <begin position="748"/>
        <end position="771"/>
    </location>
</feature>
<keyword evidence="4 5" id="KW-0505">Motor protein</keyword>